<proteinExistence type="predicted"/>
<sequence length="93" mass="10354">MKLLNIDNGRLKISHYYIPSINNRPVKVCKPTQSLPSETVQLTLSKPTSSDITPQVDQIEASVSAPNNSPHPVDNEVQPKAPGPKKTWEYVLY</sequence>
<protein>
    <submittedName>
        <fullName evidence="2">Uncharacterized protein</fullName>
    </submittedName>
</protein>
<evidence type="ECO:0000256" key="1">
    <source>
        <dbReference type="SAM" id="MobiDB-lite"/>
    </source>
</evidence>
<evidence type="ECO:0000313" key="3">
    <source>
        <dbReference type="Proteomes" id="UP000765509"/>
    </source>
</evidence>
<dbReference type="EMBL" id="AVOT02083735">
    <property type="protein sequence ID" value="MBW0569067.1"/>
    <property type="molecule type" value="Genomic_DNA"/>
</dbReference>
<accession>A0A9Q3JUW1</accession>
<gene>
    <name evidence="2" type="ORF">O181_108782</name>
</gene>
<evidence type="ECO:0000313" key="2">
    <source>
        <dbReference type="EMBL" id="MBW0569067.1"/>
    </source>
</evidence>
<comment type="caution">
    <text evidence="2">The sequence shown here is derived from an EMBL/GenBank/DDBJ whole genome shotgun (WGS) entry which is preliminary data.</text>
</comment>
<feature type="compositionally biased region" description="Polar residues" evidence="1">
    <location>
        <begin position="45"/>
        <end position="56"/>
    </location>
</feature>
<reference evidence="2" key="1">
    <citation type="submission" date="2021-03" db="EMBL/GenBank/DDBJ databases">
        <title>Draft genome sequence of rust myrtle Austropuccinia psidii MF-1, a brazilian biotype.</title>
        <authorList>
            <person name="Quecine M.C."/>
            <person name="Pachon D.M.R."/>
            <person name="Bonatelli M.L."/>
            <person name="Correr F.H."/>
            <person name="Franceschini L.M."/>
            <person name="Leite T.F."/>
            <person name="Margarido G.R.A."/>
            <person name="Almeida C.A."/>
            <person name="Ferrarezi J.A."/>
            <person name="Labate C.A."/>
        </authorList>
    </citation>
    <scope>NUCLEOTIDE SEQUENCE</scope>
    <source>
        <strain evidence="2">MF-1</strain>
    </source>
</reference>
<feature type="region of interest" description="Disordered" evidence="1">
    <location>
        <begin position="45"/>
        <end position="86"/>
    </location>
</feature>
<dbReference type="Proteomes" id="UP000765509">
    <property type="component" value="Unassembled WGS sequence"/>
</dbReference>
<organism evidence="2 3">
    <name type="scientific">Austropuccinia psidii MF-1</name>
    <dbReference type="NCBI Taxonomy" id="1389203"/>
    <lineage>
        <taxon>Eukaryota</taxon>
        <taxon>Fungi</taxon>
        <taxon>Dikarya</taxon>
        <taxon>Basidiomycota</taxon>
        <taxon>Pucciniomycotina</taxon>
        <taxon>Pucciniomycetes</taxon>
        <taxon>Pucciniales</taxon>
        <taxon>Sphaerophragmiaceae</taxon>
        <taxon>Austropuccinia</taxon>
    </lineage>
</organism>
<name>A0A9Q3JUW1_9BASI</name>
<dbReference type="AlphaFoldDB" id="A0A9Q3JUW1"/>
<keyword evidence="3" id="KW-1185">Reference proteome</keyword>